<comment type="caution">
    <text evidence="1">The sequence shown here is derived from an EMBL/GenBank/DDBJ whole genome shotgun (WGS) entry which is preliminary data.</text>
</comment>
<organism evidence="1 2">
    <name type="scientific">Acanthoscelides obtectus</name>
    <name type="common">Bean weevil</name>
    <name type="synonym">Bruchus obtectus</name>
    <dbReference type="NCBI Taxonomy" id="200917"/>
    <lineage>
        <taxon>Eukaryota</taxon>
        <taxon>Metazoa</taxon>
        <taxon>Ecdysozoa</taxon>
        <taxon>Arthropoda</taxon>
        <taxon>Hexapoda</taxon>
        <taxon>Insecta</taxon>
        <taxon>Pterygota</taxon>
        <taxon>Neoptera</taxon>
        <taxon>Endopterygota</taxon>
        <taxon>Coleoptera</taxon>
        <taxon>Polyphaga</taxon>
        <taxon>Cucujiformia</taxon>
        <taxon>Chrysomeloidea</taxon>
        <taxon>Chrysomelidae</taxon>
        <taxon>Bruchinae</taxon>
        <taxon>Bruchini</taxon>
        <taxon>Acanthoscelides</taxon>
    </lineage>
</organism>
<dbReference type="OrthoDB" id="10253702at2759"/>
<proteinExistence type="predicted"/>
<evidence type="ECO:0000313" key="1">
    <source>
        <dbReference type="EMBL" id="CAH2013382.1"/>
    </source>
</evidence>
<dbReference type="EMBL" id="CAKOFQ010008318">
    <property type="protein sequence ID" value="CAH2013382.1"/>
    <property type="molecule type" value="Genomic_DNA"/>
</dbReference>
<reference evidence="1" key="1">
    <citation type="submission" date="2022-03" db="EMBL/GenBank/DDBJ databases">
        <authorList>
            <person name="Sayadi A."/>
        </authorList>
    </citation>
    <scope>NUCLEOTIDE SEQUENCE</scope>
</reference>
<gene>
    <name evidence="1" type="ORF">ACAOBT_LOCUS33435</name>
</gene>
<evidence type="ECO:0000313" key="2">
    <source>
        <dbReference type="Proteomes" id="UP001152888"/>
    </source>
</evidence>
<sequence>MDFVSIMCAKTTIIASPELQENTFWLNGKETKLQQQKIN</sequence>
<accession>A0A9P0Q789</accession>
<dbReference type="Proteomes" id="UP001152888">
    <property type="component" value="Unassembled WGS sequence"/>
</dbReference>
<name>A0A9P0Q789_ACAOB</name>
<dbReference type="AlphaFoldDB" id="A0A9P0Q789"/>
<keyword evidence="2" id="KW-1185">Reference proteome</keyword>
<protein>
    <submittedName>
        <fullName evidence="1">Uncharacterized protein</fullName>
    </submittedName>
</protein>